<dbReference type="InterPro" id="IPR001494">
    <property type="entry name" value="Importin-beta_N"/>
</dbReference>
<proteinExistence type="inferred from homology"/>
<evidence type="ECO:0000256" key="14">
    <source>
        <dbReference type="ARBA" id="ARBA00080645"/>
    </source>
</evidence>
<dbReference type="InterPro" id="IPR000246">
    <property type="entry name" value="Peptidase_T2"/>
</dbReference>
<dbReference type="Pfam" id="PF01112">
    <property type="entry name" value="Asparaginase_2"/>
    <property type="match status" value="1"/>
</dbReference>
<accession>A0A4S2L3I5</accession>
<keyword evidence="8" id="KW-0539">Nucleus</keyword>
<dbReference type="STRING" id="300112.A0A4S2L3I5"/>
<evidence type="ECO:0000256" key="6">
    <source>
        <dbReference type="ARBA" id="ARBA00022801"/>
    </source>
</evidence>
<evidence type="ECO:0000256" key="3">
    <source>
        <dbReference type="ARBA" id="ARBA00010872"/>
    </source>
</evidence>
<dbReference type="GO" id="GO:0003948">
    <property type="term" value="F:N4-(beta-N-acetylglucosaminyl)-L-asparaginase activity"/>
    <property type="evidence" value="ECO:0007669"/>
    <property type="project" value="UniProtKB-EC"/>
</dbReference>
<feature type="signal peptide" evidence="18">
    <location>
        <begin position="1"/>
        <end position="27"/>
    </location>
</feature>
<feature type="chain" id="PRO_5020800948" description="N(4)-(beta-N-acetylglucosaminyl)-L-asparaginase" evidence="18">
    <location>
        <begin position="28"/>
        <end position="993"/>
    </location>
</feature>
<feature type="binding site" evidence="16">
    <location>
        <begin position="267"/>
        <end position="270"/>
    </location>
    <ligand>
        <name>substrate</name>
    </ligand>
</feature>
<dbReference type="InterPro" id="IPR029055">
    <property type="entry name" value="Ntn_hydrolases_N"/>
</dbReference>
<keyword evidence="7" id="KW-0068">Autocatalytic cleavage</keyword>
<dbReference type="SUPFAM" id="SSF48371">
    <property type="entry name" value="ARM repeat"/>
    <property type="match status" value="1"/>
</dbReference>
<keyword evidence="18" id="KW-0732">Signal</keyword>
<dbReference type="SUPFAM" id="SSF56235">
    <property type="entry name" value="N-terminal nucleophile aminohydrolases (Ntn hydrolases)"/>
    <property type="match status" value="1"/>
</dbReference>
<dbReference type="EMBL" id="QBLH01000272">
    <property type="protein sequence ID" value="TGZ56756.1"/>
    <property type="molecule type" value="Genomic_DNA"/>
</dbReference>
<evidence type="ECO:0000256" key="13">
    <source>
        <dbReference type="ARBA" id="ARBA00079301"/>
    </source>
</evidence>
<dbReference type="GO" id="GO:0005634">
    <property type="term" value="C:nucleus"/>
    <property type="evidence" value="ECO:0007669"/>
    <property type="project" value="UniProtKB-SubCell"/>
</dbReference>
<evidence type="ECO:0000256" key="10">
    <source>
        <dbReference type="ARBA" id="ARBA00053295"/>
    </source>
</evidence>
<evidence type="ECO:0000313" key="20">
    <source>
        <dbReference type="EMBL" id="TGZ56756.1"/>
    </source>
</evidence>
<dbReference type="GO" id="GO:0006886">
    <property type="term" value="P:intracellular protein transport"/>
    <property type="evidence" value="ECO:0007669"/>
    <property type="project" value="InterPro"/>
</dbReference>
<dbReference type="GO" id="GO:0005764">
    <property type="term" value="C:lysosome"/>
    <property type="evidence" value="ECO:0007669"/>
    <property type="project" value="TreeGrafter"/>
</dbReference>
<evidence type="ECO:0000256" key="5">
    <source>
        <dbReference type="ARBA" id="ARBA00022670"/>
    </source>
</evidence>
<evidence type="ECO:0000256" key="4">
    <source>
        <dbReference type="ARBA" id="ARBA00022448"/>
    </source>
</evidence>
<evidence type="ECO:0000256" key="18">
    <source>
        <dbReference type="SAM" id="SignalP"/>
    </source>
</evidence>
<reference evidence="20 21" key="1">
    <citation type="journal article" date="2019" name="Philos. Trans. R. Soc. Lond., B, Biol. Sci.">
        <title>Ant behaviour and brain gene expression of defending hosts depend on the ecological success of the intruding social parasite.</title>
        <authorList>
            <person name="Kaur R."/>
            <person name="Stoldt M."/>
            <person name="Jongepier E."/>
            <person name="Feldmeyer B."/>
            <person name="Menzel F."/>
            <person name="Bornberg-Bauer E."/>
            <person name="Foitzik S."/>
        </authorList>
    </citation>
    <scope>NUCLEOTIDE SEQUENCE [LARGE SCALE GENOMIC DNA]</scope>
    <source>
        <tissue evidence="20">Whole body</tissue>
    </source>
</reference>
<evidence type="ECO:0000256" key="16">
    <source>
        <dbReference type="PIRSR" id="PIRSR600246-2"/>
    </source>
</evidence>
<dbReference type="SMART" id="SM00913">
    <property type="entry name" value="IBN_N"/>
    <property type="match status" value="1"/>
</dbReference>
<comment type="caution">
    <text evidence="20">The sequence shown here is derived from an EMBL/GenBank/DDBJ whole genome shotgun (WGS) entry which is preliminary data.</text>
</comment>
<feature type="site" description="Cleavage; by autolysis" evidence="17">
    <location>
        <begin position="215"/>
        <end position="216"/>
    </location>
</feature>
<name>A0A4S2L3I5_9HYME</name>
<evidence type="ECO:0000256" key="15">
    <source>
        <dbReference type="PIRSR" id="PIRSR600246-1"/>
    </source>
</evidence>
<dbReference type="FunFam" id="3.60.20.30:FF:000003">
    <property type="entry name" value="N(4)-(Beta-N-acetylglucosaminyl)-L-asparaginase isoform X1"/>
    <property type="match status" value="1"/>
</dbReference>
<evidence type="ECO:0000256" key="8">
    <source>
        <dbReference type="ARBA" id="ARBA00023242"/>
    </source>
</evidence>
<dbReference type="InterPro" id="IPR011989">
    <property type="entry name" value="ARM-like"/>
</dbReference>
<evidence type="ECO:0000256" key="12">
    <source>
        <dbReference type="ARBA" id="ARBA00078726"/>
    </source>
</evidence>
<dbReference type="EC" id="3.5.1.26" evidence="11"/>
<protein>
    <recommendedName>
        <fullName evidence="11">N(4)-(beta-N-acetylglucosaminyl)-L-asparaginase</fullName>
        <ecNumber evidence="11">3.5.1.26</ecNumber>
    </recommendedName>
    <alternativeName>
        <fullName evidence="13">Aspartylglucosaminidase</fullName>
    </alternativeName>
    <alternativeName>
        <fullName evidence="12">Glycosylasparaginase</fullName>
    </alternativeName>
    <alternativeName>
        <fullName evidence="14">N4-(N-acetyl-beta-glucosaminyl)-L-asparagine amidase</fullName>
    </alternativeName>
</protein>
<dbReference type="AlphaFoldDB" id="A0A4S2L3I5"/>
<organism evidence="20 21">
    <name type="scientific">Temnothorax longispinosus</name>
    <dbReference type="NCBI Taxonomy" id="300112"/>
    <lineage>
        <taxon>Eukaryota</taxon>
        <taxon>Metazoa</taxon>
        <taxon>Ecdysozoa</taxon>
        <taxon>Arthropoda</taxon>
        <taxon>Hexapoda</taxon>
        <taxon>Insecta</taxon>
        <taxon>Pterygota</taxon>
        <taxon>Neoptera</taxon>
        <taxon>Endopterygota</taxon>
        <taxon>Hymenoptera</taxon>
        <taxon>Apocrita</taxon>
        <taxon>Aculeata</taxon>
        <taxon>Formicoidea</taxon>
        <taxon>Formicidae</taxon>
        <taxon>Myrmicinae</taxon>
        <taxon>Temnothorax</taxon>
    </lineage>
</organism>
<keyword evidence="21" id="KW-1185">Reference proteome</keyword>
<evidence type="ECO:0000256" key="1">
    <source>
        <dbReference type="ARBA" id="ARBA00004123"/>
    </source>
</evidence>
<dbReference type="GO" id="GO:0006508">
    <property type="term" value="P:proteolysis"/>
    <property type="evidence" value="ECO:0007669"/>
    <property type="project" value="UniProtKB-KW"/>
</dbReference>
<evidence type="ECO:0000256" key="9">
    <source>
        <dbReference type="ARBA" id="ARBA00050421"/>
    </source>
</evidence>
<dbReference type="PROSITE" id="PS50166">
    <property type="entry name" value="IMPORTIN_B_NT"/>
    <property type="match status" value="1"/>
</dbReference>
<dbReference type="GO" id="GO:0008233">
    <property type="term" value="F:peptidase activity"/>
    <property type="evidence" value="ECO:0007669"/>
    <property type="project" value="UniProtKB-KW"/>
</dbReference>
<keyword evidence="5" id="KW-0645">Protease</keyword>
<comment type="similarity">
    <text evidence="3">Belongs to the Ntn-hydrolase family.</text>
</comment>
<keyword evidence="4" id="KW-0813">Transport</keyword>
<dbReference type="Pfam" id="PF18806">
    <property type="entry name" value="Importin_rep_3"/>
    <property type="match status" value="1"/>
</dbReference>
<gene>
    <name evidence="20" type="ORF">DBV15_02857</name>
</gene>
<sequence length="993" mass="108437">MSEAAGRMRLVSFVGILLLLEVCSLNAIDEQKLGSPDSFPLIVITWNYTDATKKAWDVIYNQKRSALDAIEEGCSLCEEQQCRKTVGFGGSPDEAGETTLDALIMDGVLMDVGGVGGLRNVKSAISVARKVLEHTKHSLLGGDLATDFAVNMGFKKESLQTNESKEMWTQWRANKCQPNFWRNVVPDPTTACGPYRASDVEEDGSTPVGSEENHDTIAIVAIDSQTRIAAGTSTNGAKHKIPGRIGDSPIAGAGAYADQDAGAAAGTGDGDIMMRFLPSFLAVEEMRNGATPSAAAKKAINRIAQHYPNFFGGVIALNRKGEYGAACNGMAAFPYYVANPTLGPKLLAVQCKEHGDTDTGNAVNVSCETLGMDYATVIDDAVRQFYSAGNNEAHSWLLQVQASPEAWQFVWQLLDPSKSYEVQFFAATTLHAKISKQWNEVPEAEYPVLRERLLNSVRRPNIPLCILIKLCQALAAFVASVYSAENREQDRSIVDELLDMLPYDSPSALELLLRVLSTLPIESTLHAFKALSESVGTQEYCYIPALINLIIVHIPYHLYPEEVLTCACSTLGAYAEWIGEHPEPWLEKVLQLVIQGLTRGSTTAPFASMALKDLTRECGPYLAPYAPSILHTISQTLPNVEPGGGEGLRLMYAAGKLLNVLSSMEEQLVHLEATLGLCVTKIKELLGQPLFTARLGVTNYLKMVTMFFSTIEGAIGRAVLDGVLSVFNQIVTHPEWSQDNATLEAMHMCAQRSLSALRQPEIEARPLLLILLTSYKIWPHPAALNLLKQLVLLFGRDPDNIVSPVLAEMSSLTLNGVKVCRSVQGDLSEWSDLMEAYMGVLAQICKKNARLLLQIPDQIPDMLQCGIACLTLPETATAKAAGHFLSHAIVQSPHLQTFIQPIGQELVAAILHCVGGAVPHNLEPHAEVLLALNKTCPEWTAQWLRAGLENQKNLAAVLQKEDVTRILREKTNRGRLCDVLKEFSNQCHQKTDI</sequence>
<dbReference type="PANTHER" id="PTHR10188">
    <property type="entry name" value="L-ASPARAGINASE"/>
    <property type="match status" value="1"/>
</dbReference>
<dbReference type="PANTHER" id="PTHR10188:SF6">
    <property type="entry name" value="N(4)-(BETA-N-ACETYLGLUCOSAMINYL)-L-ASPARAGINASE"/>
    <property type="match status" value="1"/>
</dbReference>
<keyword evidence="6" id="KW-0378">Hydrolase</keyword>
<dbReference type="Pfam" id="PF03810">
    <property type="entry name" value="IBN_N"/>
    <property type="match status" value="1"/>
</dbReference>
<evidence type="ECO:0000256" key="11">
    <source>
        <dbReference type="ARBA" id="ARBA00066729"/>
    </source>
</evidence>
<evidence type="ECO:0000256" key="2">
    <source>
        <dbReference type="ARBA" id="ARBA00007991"/>
    </source>
</evidence>
<comment type="catalytic activity">
    <reaction evidence="9">
        <text>N(4)-(beta-N-acetyl-D-glucosaminyl)-L-asparagine + H2O = N-acetyl-beta-D-glucosaminylamine + L-aspartate + H(+)</text>
        <dbReference type="Rhea" id="RHEA:11544"/>
        <dbReference type="ChEBI" id="CHEBI:15377"/>
        <dbReference type="ChEBI" id="CHEBI:15378"/>
        <dbReference type="ChEBI" id="CHEBI:15947"/>
        <dbReference type="ChEBI" id="CHEBI:29991"/>
        <dbReference type="ChEBI" id="CHEBI:58080"/>
        <dbReference type="EC" id="3.5.1.26"/>
    </reaction>
</comment>
<feature type="binding site" evidence="16">
    <location>
        <begin position="244"/>
        <end position="247"/>
    </location>
    <ligand>
        <name>substrate</name>
    </ligand>
</feature>
<evidence type="ECO:0000313" key="21">
    <source>
        <dbReference type="Proteomes" id="UP000310200"/>
    </source>
</evidence>
<feature type="active site" description="Nucleophile" evidence="15">
    <location>
        <position position="216"/>
    </location>
</feature>
<dbReference type="InterPro" id="IPR016024">
    <property type="entry name" value="ARM-type_fold"/>
</dbReference>
<dbReference type="Gene3D" id="1.25.10.10">
    <property type="entry name" value="Leucine-rich Repeat Variant"/>
    <property type="match status" value="2"/>
</dbReference>
<evidence type="ECO:0000256" key="7">
    <source>
        <dbReference type="ARBA" id="ARBA00022813"/>
    </source>
</evidence>
<feature type="domain" description="Importin N-terminal" evidence="19">
    <location>
        <begin position="393"/>
        <end position="459"/>
    </location>
</feature>
<evidence type="ECO:0000256" key="17">
    <source>
        <dbReference type="PIRSR" id="PIRSR600246-3"/>
    </source>
</evidence>
<evidence type="ECO:0000259" key="19">
    <source>
        <dbReference type="PROSITE" id="PS50166"/>
    </source>
</evidence>
<comment type="function">
    <text evidence="10">Cleaves the GlcNAc-Asn bond which joins oligosaccharides to the peptide of asparagine-linked glycoproteins.</text>
</comment>
<dbReference type="Proteomes" id="UP000310200">
    <property type="component" value="Unassembled WGS sequence"/>
</dbReference>
<comment type="similarity">
    <text evidence="2">Belongs to the importin beta family.</text>
</comment>
<dbReference type="InterPro" id="IPR040520">
    <property type="entry name" value="Importin_rep_3"/>
</dbReference>
<comment type="subcellular location">
    <subcellularLocation>
        <location evidence="1">Nucleus</location>
    </subcellularLocation>
</comment>
<dbReference type="CDD" id="cd04513">
    <property type="entry name" value="Glycosylasparaginase"/>
    <property type="match status" value="1"/>
</dbReference>
<dbReference type="GO" id="GO:0031267">
    <property type="term" value="F:small GTPase binding"/>
    <property type="evidence" value="ECO:0007669"/>
    <property type="project" value="InterPro"/>
</dbReference>
<dbReference type="Gene3D" id="3.60.20.30">
    <property type="entry name" value="(Glycosyl)asparaginase"/>
    <property type="match status" value="1"/>
</dbReference>